<proteinExistence type="predicted"/>
<evidence type="ECO:0000313" key="3">
    <source>
        <dbReference type="Proteomes" id="UP000092444"/>
    </source>
</evidence>
<keyword evidence="3" id="KW-1185">Reference proteome</keyword>
<evidence type="ECO:0000313" key="2">
    <source>
        <dbReference type="EnsemblMetazoa" id="GMOY010204-PA"/>
    </source>
</evidence>
<dbReference type="VEuPathDB" id="VectorBase:GMOY010204"/>
<dbReference type="STRING" id="37546.A0A1B0GA67"/>
<evidence type="ECO:0000256" key="1">
    <source>
        <dbReference type="SAM" id="MobiDB-lite"/>
    </source>
</evidence>
<name>A0A1B0GA67_GLOMM</name>
<protein>
    <submittedName>
        <fullName evidence="2">Uncharacterized protein</fullName>
    </submittedName>
</protein>
<reference evidence="2" key="1">
    <citation type="submission" date="2020-05" db="UniProtKB">
        <authorList>
            <consortium name="EnsemblMetazoa"/>
        </authorList>
    </citation>
    <scope>IDENTIFICATION</scope>
    <source>
        <strain evidence="2">Yale</strain>
    </source>
</reference>
<accession>A0A1B0GA67</accession>
<dbReference type="EMBL" id="CCAG010017325">
    <property type="status" value="NOT_ANNOTATED_CDS"/>
    <property type="molecule type" value="Genomic_DNA"/>
</dbReference>
<feature type="region of interest" description="Disordered" evidence="1">
    <location>
        <begin position="55"/>
        <end position="74"/>
    </location>
</feature>
<organism evidence="2 3">
    <name type="scientific">Glossina morsitans morsitans</name>
    <name type="common">Savannah tsetse fly</name>
    <dbReference type="NCBI Taxonomy" id="37546"/>
    <lineage>
        <taxon>Eukaryota</taxon>
        <taxon>Metazoa</taxon>
        <taxon>Ecdysozoa</taxon>
        <taxon>Arthropoda</taxon>
        <taxon>Hexapoda</taxon>
        <taxon>Insecta</taxon>
        <taxon>Pterygota</taxon>
        <taxon>Neoptera</taxon>
        <taxon>Endopterygota</taxon>
        <taxon>Diptera</taxon>
        <taxon>Brachycera</taxon>
        <taxon>Muscomorpha</taxon>
        <taxon>Hippoboscoidea</taxon>
        <taxon>Glossinidae</taxon>
        <taxon>Glossina</taxon>
    </lineage>
</organism>
<dbReference type="AlphaFoldDB" id="A0A1B0GA67"/>
<sequence>MKYDKLLETPERKLKFLPWDMPITFNAETANQPGKTATIEMYAPSSYNDTVTGETLSSVSEKSESYSNDGSQGDYIDEARKKAASTYLVENSDLPPPPRYQQDGTLPALYPNNMVNARTLPHPRHNNNATNVMDHRARDDQMLLNKAVYIPSPSPAPPPDGSYYNMNSDRYLSYPPLSFCFSLISLFIVNHGRNNIVQLVKFSAQKKKKI</sequence>
<dbReference type="Proteomes" id="UP000092444">
    <property type="component" value="Unassembled WGS sequence"/>
</dbReference>
<dbReference type="EnsemblMetazoa" id="GMOY010204-RA">
    <property type="protein sequence ID" value="GMOY010204-PA"/>
    <property type="gene ID" value="GMOY010204"/>
</dbReference>